<dbReference type="GO" id="GO:0003723">
    <property type="term" value="F:RNA binding"/>
    <property type="evidence" value="ECO:0007669"/>
    <property type="project" value="UniProtKB-UniRule"/>
</dbReference>
<dbReference type="Proteomes" id="UP000626109">
    <property type="component" value="Unassembled WGS sequence"/>
</dbReference>
<feature type="compositionally biased region" description="Low complexity" evidence="2">
    <location>
        <begin position="157"/>
        <end position="177"/>
    </location>
</feature>
<proteinExistence type="predicted"/>
<feature type="region of interest" description="Disordered" evidence="2">
    <location>
        <begin position="36"/>
        <end position="65"/>
    </location>
</feature>
<dbReference type="InterPro" id="IPR007201">
    <property type="entry name" value="Mei2-like_Rrm_C"/>
</dbReference>
<dbReference type="SUPFAM" id="SSF54928">
    <property type="entry name" value="RNA-binding domain, RBD"/>
    <property type="match status" value="1"/>
</dbReference>
<dbReference type="EMBL" id="CAJNNW010000905">
    <property type="protein sequence ID" value="CAE8632421.1"/>
    <property type="molecule type" value="Genomic_DNA"/>
</dbReference>
<evidence type="ECO:0000256" key="1">
    <source>
        <dbReference type="PROSITE-ProRule" id="PRU00176"/>
    </source>
</evidence>
<protein>
    <recommendedName>
        <fullName evidence="3">RRM domain-containing protein</fullName>
    </recommendedName>
</protein>
<evidence type="ECO:0000259" key="3">
    <source>
        <dbReference type="PROSITE" id="PS50102"/>
    </source>
</evidence>
<dbReference type="InterPro" id="IPR035979">
    <property type="entry name" value="RBD_domain_sf"/>
</dbReference>
<evidence type="ECO:0000313" key="4">
    <source>
        <dbReference type="EMBL" id="CAE8632421.1"/>
    </source>
</evidence>
<feature type="compositionally biased region" description="Polar residues" evidence="2">
    <location>
        <begin position="45"/>
        <end position="60"/>
    </location>
</feature>
<accession>A0A813H465</accession>
<sequence>MAMTLNADAAEFVMPSSNVWDSCEASFAGGKARRARAWSGRSEETSTAAPSPALTSTGSPPLSPWESPAFAPFSFDSMDWATQLGIMIPELWDLPAAEEAEFELSGLNGFQDTLAGVLAQRRKTIADIGLPPGLAPPPGLGLPPGLLEVQIQDLETSEGPETSPSPTCSEETSLSPSLPAGCTTVMLRNIPNKYSREKLAAQLHEDGFSGDMDFLYLPIDFRNKCNVGYAFVSFRTAEACTRFAASYHLRNAVDKLPGFKSKKVCEVSEARCQGREENVRRLQSSSVMQQLAGKPEWLPALFDEQGQQQEFPVPTVKQATVPASKVGRVSWGGK</sequence>
<comment type="caution">
    <text evidence="4">The sequence shown here is derived from an EMBL/GenBank/DDBJ whole genome shotgun (WGS) entry which is preliminary data.</text>
</comment>
<evidence type="ECO:0000313" key="5">
    <source>
        <dbReference type="Proteomes" id="UP000626109"/>
    </source>
</evidence>
<keyword evidence="1" id="KW-0694">RNA-binding</keyword>
<evidence type="ECO:0000256" key="2">
    <source>
        <dbReference type="SAM" id="MobiDB-lite"/>
    </source>
</evidence>
<dbReference type="AlphaFoldDB" id="A0A813H465"/>
<feature type="domain" description="RRM" evidence="3">
    <location>
        <begin position="183"/>
        <end position="284"/>
    </location>
</feature>
<name>A0A813H465_POLGL</name>
<dbReference type="PROSITE" id="PS50102">
    <property type="entry name" value="RRM"/>
    <property type="match status" value="1"/>
</dbReference>
<organism evidence="4 5">
    <name type="scientific">Polarella glacialis</name>
    <name type="common">Dinoflagellate</name>
    <dbReference type="NCBI Taxonomy" id="89957"/>
    <lineage>
        <taxon>Eukaryota</taxon>
        <taxon>Sar</taxon>
        <taxon>Alveolata</taxon>
        <taxon>Dinophyceae</taxon>
        <taxon>Suessiales</taxon>
        <taxon>Suessiaceae</taxon>
        <taxon>Polarella</taxon>
    </lineage>
</organism>
<dbReference type="Pfam" id="PF04059">
    <property type="entry name" value="RRM_2"/>
    <property type="match status" value="1"/>
</dbReference>
<gene>
    <name evidence="4" type="ORF">PGLA2088_LOCUS1204</name>
</gene>
<dbReference type="InterPro" id="IPR000504">
    <property type="entry name" value="RRM_dom"/>
</dbReference>
<dbReference type="CDD" id="cd12277">
    <property type="entry name" value="RRM3_MEI2_EAR1_like"/>
    <property type="match status" value="1"/>
</dbReference>
<feature type="region of interest" description="Disordered" evidence="2">
    <location>
        <begin position="155"/>
        <end position="177"/>
    </location>
</feature>
<reference evidence="4" key="1">
    <citation type="submission" date="2021-02" db="EMBL/GenBank/DDBJ databases">
        <authorList>
            <person name="Dougan E. K."/>
            <person name="Rhodes N."/>
            <person name="Thang M."/>
            <person name="Chan C."/>
        </authorList>
    </citation>
    <scope>NUCLEOTIDE SEQUENCE</scope>
</reference>